<keyword evidence="2" id="KW-1185">Reference proteome</keyword>
<name>A0ABU6HTY2_9FLAO</name>
<dbReference type="RefSeq" id="WP_326321236.1">
    <property type="nucleotide sequence ID" value="NZ_JAYLAA010000041.1"/>
</dbReference>
<evidence type="ECO:0000313" key="2">
    <source>
        <dbReference type="Proteomes" id="UP001348397"/>
    </source>
</evidence>
<comment type="caution">
    <text evidence="1">The sequence shown here is derived from an EMBL/GenBank/DDBJ whole genome shotgun (WGS) entry which is preliminary data.</text>
</comment>
<sequence length="50" mass="5856">MEQKFTDGVLKATTFYKTMSKKGISKITERSVNFGEFDEIDVIIYKKNFK</sequence>
<dbReference type="Proteomes" id="UP001348397">
    <property type="component" value="Unassembled WGS sequence"/>
</dbReference>
<accession>A0ABU6HTY2</accession>
<proteinExistence type="predicted"/>
<protein>
    <submittedName>
        <fullName evidence="1">Uncharacterized protein</fullName>
    </submittedName>
</protein>
<evidence type="ECO:0000313" key="1">
    <source>
        <dbReference type="EMBL" id="MEC3876497.1"/>
    </source>
</evidence>
<dbReference type="EMBL" id="JAYLAA010000041">
    <property type="protein sequence ID" value="MEC3876497.1"/>
    <property type="molecule type" value="Genomic_DNA"/>
</dbReference>
<organism evidence="1 2">
    <name type="scientific">Chryseobacterium salviniae</name>
    <dbReference type="NCBI Taxonomy" id="3101750"/>
    <lineage>
        <taxon>Bacteria</taxon>
        <taxon>Pseudomonadati</taxon>
        <taxon>Bacteroidota</taxon>
        <taxon>Flavobacteriia</taxon>
        <taxon>Flavobacteriales</taxon>
        <taxon>Weeksellaceae</taxon>
        <taxon>Chryseobacterium group</taxon>
        <taxon>Chryseobacterium</taxon>
    </lineage>
</organism>
<reference evidence="1 2" key="1">
    <citation type="submission" date="2024-01" db="EMBL/GenBank/DDBJ databases">
        <title>Chryseobacterium sp. T9W2-O.</title>
        <authorList>
            <person name="Maltman C."/>
        </authorList>
    </citation>
    <scope>NUCLEOTIDE SEQUENCE [LARGE SCALE GENOMIC DNA]</scope>
    <source>
        <strain evidence="1 2">T9W2-O</strain>
    </source>
</reference>
<gene>
    <name evidence="1" type="ORF">SOP96_12295</name>
</gene>